<dbReference type="EMBL" id="JAMYWD010001916">
    <property type="protein sequence ID" value="KAJ4940057.1"/>
    <property type="molecule type" value="Genomic_DNA"/>
</dbReference>
<dbReference type="Proteomes" id="UP001141806">
    <property type="component" value="Unassembled WGS sequence"/>
</dbReference>
<reference evidence="1" key="1">
    <citation type="journal article" date="2023" name="Plant J.">
        <title>The genome of the king protea, Protea cynaroides.</title>
        <authorList>
            <person name="Chang J."/>
            <person name="Duong T.A."/>
            <person name="Schoeman C."/>
            <person name="Ma X."/>
            <person name="Roodt D."/>
            <person name="Barker N."/>
            <person name="Li Z."/>
            <person name="Van de Peer Y."/>
            <person name="Mizrachi E."/>
        </authorList>
    </citation>
    <scope>NUCLEOTIDE SEQUENCE</scope>
    <source>
        <tissue evidence="1">Young leaves</tissue>
    </source>
</reference>
<dbReference type="AlphaFoldDB" id="A0A9Q0GN28"/>
<sequence length="67" mass="7080">MGVMAKNKKKTKGGICPIVTKGKANRHIETGAIAATPPDLSGILRRMAWIGMALAKLVITVAPQKLI</sequence>
<protein>
    <submittedName>
        <fullName evidence="1">Uncharacterized protein</fullName>
    </submittedName>
</protein>
<gene>
    <name evidence="1" type="ORF">NE237_000152</name>
</gene>
<evidence type="ECO:0000313" key="1">
    <source>
        <dbReference type="EMBL" id="KAJ4940057.1"/>
    </source>
</evidence>
<name>A0A9Q0GN28_9MAGN</name>
<keyword evidence="2" id="KW-1185">Reference proteome</keyword>
<comment type="caution">
    <text evidence="1">The sequence shown here is derived from an EMBL/GenBank/DDBJ whole genome shotgun (WGS) entry which is preliminary data.</text>
</comment>
<organism evidence="1 2">
    <name type="scientific">Protea cynaroides</name>
    <dbReference type="NCBI Taxonomy" id="273540"/>
    <lineage>
        <taxon>Eukaryota</taxon>
        <taxon>Viridiplantae</taxon>
        <taxon>Streptophyta</taxon>
        <taxon>Embryophyta</taxon>
        <taxon>Tracheophyta</taxon>
        <taxon>Spermatophyta</taxon>
        <taxon>Magnoliopsida</taxon>
        <taxon>Proteales</taxon>
        <taxon>Proteaceae</taxon>
        <taxon>Protea</taxon>
    </lineage>
</organism>
<evidence type="ECO:0000313" key="2">
    <source>
        <dbReference type="Proteomes" id="UP001141806"/>
    </source>
</evidence>
<accession>A0A9Q0GN28</accession>
<proteinExistence type="predicted"/>